<sequence length="241" mass="25995">MAGVLSRFEQRLEGAVTGAFARAFRSAVQPVEIAAAIQREVDNSAHVLSRQRMLVPNDFTVELSPTDHGRLAPFGDTLTTELATLVQEHVTEQRYTLAGPLRIELVEAPDLGTGRFRVRSRTNAAVRPVEGARMTETAVRSSQVVLEVNGLKHPLTPPGVVVGRGSEADLRIDDPGISRRHADIKVHESGGNTTVTITDLQSTNGVVLNGHRVQTASVGNGSEIRLGNTVLTIRITTSEDR</sequence>
<accession>A0A0U4BEX4</accession>
<dbReference type="InterPro" id="IPR000253">
    <property type="entry name" value="FHA_dom"/>
</dbReference>
<evidence type="ECO:0000259" key="2">
    <source>
        <dbReference type="PROSITE" id="PS50006"/>
    </source>
</evidence>
<dbReference type="PANTHER" id="PTHR23308">
    <property type="entry name" value="NUCLEAR INHIBITOR OF PROTEIN PHOSPHATASE-1"/>
    <property type="match status" value="1"/>
</dbReference>
<dbReference type="PROSITE" id="PS50006">
    <property type="entry name" value="FHA_DOMAIN"/>
    <property type="match status" value="1"/>
</dbReference>
<dbReference type="AlphaFoldDB" id="A0A0U4BEX4"/>
<dbReference type="PATRIC" id="fig|2041.4.peg.3451"/>
<dbReference type="Proteomes" id="UP000067689">
    <property type="component" value="Chromosome"/>
</dbReference>
<gene>
    <name evidence="3" type="ORF">AERYTH_16495</name>
</gene>
<dbReference type="SMART" id="SM00240">
    <property type="entry name" value="FHA"/>
    <property type="match status" value="1"/>
</dbReference>
<feature type="domain" description="FHA" evidence="2">
    <location>
        <begin position="160"/>
        <end position="213"/>
    </location>
</feature>
<reference evidence="3 4" key="1">
    <citation type="journal article" date="1991" name="Int. J. Syst. Bacteriol.">
        <title>Description of the erythromycin-producing bacterium Arthrobacter sp. strain NRRL B-3381 as Aeromicrobium erythreum gen. nov., sp. nov.</title>
        <authorList>
            <person name="Miller E.S."/>
            <person name="Woese C.R."/>
            <person name="Brenner S."/>
        </authorList>
    </citation>
    <scope>NUCLEOTIDE SEQUENCE [LARGE SCALE GENOMIC DNA]</scope>
    <source>
        <strain evidence="3 4">AR18</strain>
    </source>
</reference>
<dbReference type="OrthoDB" id="151099at2"/>
<evidence type="ECO:0000313" key="3">
    <source>
        <dbReference type="EMBL" id="ALX06180.1"/>
    </source>
</evidence>
<dbReference type="KEGG" id="aer:AERYTH_16495"/>
<name>A0A0U4BEX4_9ACTN</name>
<evidence type="ECO:0000256" key="1">
    <source>
        <dbReference type="ARBA" id="ARBA00022553"/>
    </source>
</evidence>
<dbReference type="InterPro" id="IPR022128">
    <property type="entry name" value="FhaA_N"/>
</dbReference>
<dbReference type="STRING" id="2041.AERYTH_16495"/>
<protein>
    <recommendedName>
        <fullName evidence="2">FHA domain-containing protein</fullName>
    </recommendedName>
</protein>
<dbReference type="InterPro" id="IPR042287">
    <property type="entry name" value="FhaA_N_sf"/>
</dbReference>
<dbReference type="CDD" id="cd00060">
    <property type="entry name" value="FHA"/>
    <property type="match status" value="1"/>
</dbReference>
<organism evidence="3 4">
    <name type="scientific">Aeromicrobium erythreum</name>
    <dbReference type="NCBI Taxonomy" id="2041"/>
    <lineage>
        <taxon>Bacteria</taxon>
        <taxon>Bacillati</taxon>
        <taxon>Actinomycetota</taxon>
        <taxon>Actinomycetes</taxon>
        <taxon>Propionibacteriales</taxon>
        <taxon>Nocardioidaceae</taxon>
        <taxon>Aeromicrobium</taxon>
    </lineage>
</organism>
<keyword evidence="1" id="KW-0597">Phosphoprotein</keyword>
<dbReference type="Gene3D" id="3.30.2320.60">
    <property type="entry name" value="FhaA, phosphopeptide-binding domain (DUF3662)"/>
    <property type="match status" value="1"/>
</dbReference>
<dbReference type="InterPro" id="IPR050923">
    <property type="entry name" value="Cell_Proc_Reg/RNA_Proc"/>
</dbReference>
<dbReference type="SUPFAM" id="SSF49879">
    <property type="entry name" value="SMAD/FHA domain"/>
    <property type="match status" value="1"/>
</dbReference>
<proteinExistence type="predicted"/>
<dbReference type="Pfam" id="PF12401">
    <property type="entry name" value="FhaA_N"/>
    <property type="match status" value="1"/>
</dbReference>
<dbReference type="InterPro" id="IPR008984">
    <property type="entry name" value="SMAD_FHA_dom_sf"/>
</dbReference>
<dbReference type="EMBL" id="CP011502">
    <property type="protein sequence ID" value="ALX06180.1"/>
    <property type="molecule type" value="Genomic_DNA"/>
</dbReference>
<dbReference type="Gene3D" id="2.60.200.20">
    <property type="match status" value="1"/>
</dbReference>
<evidence type="ECO:0000313" key="4">
    <source>
        <dbReference type="Proteomes" id="UP000067689"/>
    </source>
</evidence>
<dbReference type="RefSeq" id="WP_067860870.1">
    <property type="nucleotide sequence ID" value="NZ_CP011502.1"/>
</dbReference>
<keyword evidence="4" id="KW-1185">Reference proteome</keyword>
<dbReference type="Pfam" id="PF00498">
    <property type="entry name" value="FHA"/>
    <property type="match status" value="1"/>
</dbReference>